<dbReference type="InterPro" id="IPR014284">
    <property type="entry name" value="RNA_pol_sigma-70_dom"/>
</dbReference>
<dbReference type="InterPro" id="IPR013325">
    <property type="entry name" value="RNA_pol_sigma_r2"/>
</dbReference>
<comment type="similarity">
    <text evidence="1">Belongs to the sigma-70 factor family. ECF subfamily.</text>
</comment>
<keyword evidence="7" id="KW-1133">Transmembrane helix</keyword>
<dbReference type="InterPro" id="IPR013324">
    <property type="entry name" value="RNA_pol_sigma_r3/r4-like"/>
</dbReference>
<evidence type="ECO:0000313" key="12">
    <source>
        <dbReference type="Proteomes" id="UP000318509"/>
    </source>
</evidence>
<evidence type="ECO:0000313" key="11">
    <source>
        <dbReference type="EMBL" id="TMI87335.1"/>
    </source>
</evidence>
<comment type="caution">
    <text evidence="11">The sequence shown here is derived from an EMBL/GenBank/DDBJ whole genome shotgun (WGS) entry which is preliminary data.</text>
</comment>
<dbReference type="AlphaFoldDB" id="A0A537JUX3"/>
<dbReference type="Proteomes" id="UP000318509">
    <property type="component" value="Unassembled WGS sequence"/>
</dbReference>
<dbReference type="Pfam" id="PF04542">
    <property type="entry name" value="Sigma70_r2"/>
    <property type="match status" value="1"/>
</dbReference>
<keyword evidence="5" id="KW-0804">Transcription</keyword>
<feature type="compositionally biased region" description="Low complexity" evidence="6">
    <location>
        <begin position="344"/>
        <end position="363"/>
    </location>
</feature>
<dbReference type="EMBL" id="VBAK01000161">
    <property type="protein sequence ID" value="TMI87335.1"/>
    <property type="molecule type" value="Genomic_DNA"/>
</dbReference>
<dbReference type="NCBIfam" id="TIGR02937">
    <property type="entry name" value="sigma70-ECF"/>
    <property type="match status" value="1"/>
</dbReference>
<reference evidence="11 12" key="1">
    <citation type="journal article" date="2019" name="Nat. Microbiol.">
        <title>Mediterranean grassland soil C-N compound turnover is dependent on rainfall and depth, and is mediated by genomically divergent microorganisms.</title>
        <authorList>
            <person name="Diamond S."/>
            <person name="Andeer P.F."/>
            <person name="Li Z."/>
            <person name="Crits-Christoph A."/>
            <person name="Burstein D."/>
            <person name="Anantharaman K."/>
            <person name="Lane K.R."/>
            <person name="Thomas B.C."/>
            <person name="Pan C."/>
            <person name="Northen T.R."/>
            <person name="Banfield J.F."/>
        </authorList>
    </citation>
    <scope>NUCLEOTIDE SEQUENCE [LARGE SCALE GENOMIC DNA]</scope>
    <source>
        <strain evidence="11">NP_3</strain>
    </source>
</reference>
<gene>
    <name evidence="11" type="ORF">E6H00_15825</name>
</gene>
<protein>
    <submittedName>
        <fullName evidence="11">Sigma-70 family RNA polymerase sigma factor</fullName>
    </submittedName>
</protein>
<feature type="compositionally biased region" description="Basic and acidic residues" evidence="6">
    <location>
        <begin position="1"/>
        <end position="16"/>
    </location>
</feature>
<dbReference type="GO" id="GO:0003677">
    <property type="term" value="F:DNA binding"/>
    <property type="evidence" value="ECO:0007669"/>
    <property type="project" value="UniProtKB-KW"/>
</dbReference>
<organism evidence="11 12">
    <name type="scientific">Candidatus Segetimicrobium genomatis</name>
    <dbReference type="NCBI Taxonomy" id="2569760"/>
    <lineage>
        <taxon>Bacteria</taxon>
        <taxon>Bacillati</taxon>
        <taxon>Candidatus Sysuimicrobiota</taxon>
        <taxon>Candidatus Sysuimicrobiia</taxon>
        <taxon>Candidatus Sysuimicrobiales</taxon>
        <taxon>Candidatus Segetimicrobiaceae</taxon>
        <taxon>Candidatus Segetimicrobium</taxon>
    </lineage>
</organism>
<keyword evidence="3" id="KW-0731">Sigma factor</keyword>
<feature type="region of interest" description="Disordered" evidence="6">
    <location>
        <begin position="119"/>
        <end position="150"/>
    </location>
</feature>
<proteinExistence type="inferred from homology"/>
<dbReference type="GO" id="GO:0006352">
    <property type="term" value="P:DNA-templated transcription initiation"/>
    <property type="evidence" value="ECO:0007669"/>
    <property type="project" value="InterPro"/>
</dbReference>
<feature type="domain" description="RNA polymerase sigma-70 region 4" evidence="9">
    <location>
        <begin position="160"/>
        <end position="208"/>
    </location>
</feature>
<dbReference type="Pfam" id="PF04545">
    <property type="entry name" value="Sigma70_r4"/>
    <property type="match status" value="1"/>
</dbReference>
<feature type="domain" description="RNA polymerase sigma-70 region 2" evidence="8">
    <location>
        <begin position="54"/>
        <end position="121"/>
    </location>
</feature>
<dbReference type="Pfam" id="PF10099">
    <property type="entry name" value="RskA_C"/>
    <property type="match status" value="1"/>
</dbReference>
<keyword evidence="7" id="KW-0812">Transmembrane</keyword>
<evidence type="ECO:0000256" key="1">
    <source>
        <dbReference type="ARBA" id="ARBA00010641"/>
    </source>
</evidence>
<dbReference type="PANTHER" id="PTHR43133:SF62">
    <property type="entry name" value="RNA POLYMERASE SIGMA FACTOR SIGZ"/>
    <property type="match status" value="1"/>
</dbReference>
<dbReference type="InterPro" id="IPR036388">
    <property type="entry name" value="WH-like_DNA-bd_sf"/>
</dbReference>
<evidence type="ECO:0000256" key="4">
    <source>
        <dbReference type="ARBA" id="ARBA00023125"/>
    </source>
</evidence>
<evidence type="ECO:0000256" key="7">
    <source>
        <dbReference type="SAM" id="Phobius"/>
    </source>
</evidence>
<evidence type="ECO:0000259" key="10">
    <source>
        <dbReference type="Pfam" id="PF10099"/>
    </source>
</evidence>
<sequence>MPSERPRWGWRREARGARSGPEHAYGADRDALEASDEELMQRLAAGGQEALGPLYSRYAARIFSMASHTLDRAAAEEIVQDVFLSVWRNAGTFAPDRGAFRPWVFQIAHYRILNELRHKSRQPQIEPDPEGLRTAGLPDPAPHPDEAAGLEEERAAVRKALNALPPAQREALNLAFFEDLTHEQVAAKLQVPLGTTKTRIRTGLQRLRVSLSPVAAALMVAAIGLGGLGLRYVADQRERALDARALALLTSSETVAIRLTAAPGVPAEVHAVYRGQAGMTVAVLTLDRFPPAPAGQTYQAWVRHGEQWTSLGTVRPDARGNGRLIVEGPELAVPPDAIEVTREPSGGSPVPSGPVVVGAPPAR</sequence>
<name>A0A537JUX3_9BACT</name>
<evidence type="ECO:0000256" key="5">
    <source>
        <dbReference type="ARBA" id="ARBA00023163"/>
    </source>
</evidence>
<dbReference type="InterPro" id="IPR007627">
    <property type="entry name" value="RNA_pol_sigma70_r2"/>
</dbReference>
<feature type="domain" description="Anti-sigma K factor RskA C-terminal" evidence="10">
    <location>
        <begin position="214"/>
        <end position="355"/>
    </location>
</feature>
<dbReference type="GO" id="GO:0005886">
    <property type="term" value="C:plasma membrane"/>
    <property type="evidence" value="ECO:0007669"/>
    <property type="project" value="InterPro"/>
</dbReference>
<accession>A0A537JUX3</accession>
<dbReference type="InterPro" id="IPR018764">
    <property type="entry name" value="RskA_C"/>
</dbReference>
<dbReference type="InterPro" id="IPR039425">
    <property type="entry name" value="RNA_pol_sigma-70-like"/>
</dbReference>
<feature type="region of interest" description="Disordered" evidence="6">
    <location>
        <begin position="1"/>
        <end position="28"/>
    </location>
</feature>
<dbReference type="SUPFAM" id="SSF88659">
    <property type="entry name" value="Sigma3 and sigma4 domains of RNA polymerase sigma factors"/>
    <property type="match status" value="1"/>
</dbReference>
<keyword evidence="2" id="KW-0805">Transcription regulation</keyword>
<feature type="transmembrane region" description="Helical" evidence="7">
    <location>
        <begin position="214"/>
        <end position="234"/>
    </location>
</feature>
<dbReference type="PANTHER" id="PTHR43133">
    <property type="entry name" value="RNA POLYMERASE ECF-TYPE SIGMA FACTO"/>
    <property type="match status" value="1"/>
</dbReference>
<evidence type="ECO:0000259" key="9">
    <source>
        <dbReference type="Pfam" id="PF04545"/>
    </source>
</evidence>
<dbReference type="SUPFAM" id="SSF88946">
    <property type="entry name" value="Sigma2 domain of RNA polymerase sigma factors"/>
    <property type="match status" value="1"/>
</dbReference>
<feature type="region of interest" description="Disordered" evidence="6">
    <location>
        <begin position="339"/>
        <end position="363"/>
    </location>
</feature>
<dbReference type="GO" id="GO:0016987">
    <property type="term" value="F:sigma factor activity"/>
    <property type="evidence" value="ECO:0007669"/>
    <property type="project" value="UniProtKB-KW"/>
</dbReference>
<dbReference type="InterPro" id="IPR007630">
    <property type="entry name" value="RNA_pol_sigma70_r4"/>
</dbReference>
<dbReference type="CDD" id="cd06171">
    <property type="entry name" value="Sigma70_r4"/>
    <property type="match status" value="1"/>
</dbReference>
<dbReference type="Gene3D" id="1.10.10.10">
    <property type="entry name" value="Winged helix-like DNA-binding domain superfamily/Winged helix DNA-binding domain"/>
    <property type="match status" value="1"/>
</dbReference>
<evidence type="ECO:0000256" key="2">
    <source>
        <dbReference type="ARBA" id="ARBA00023015"/>
    </source>
</evidence>
<keyword evidence="7" id="KW-0472">Membrane</keyword>
<evidence type="ECO:0000256" key="6">
    <source>
        <dbReference type="SAM" id="MobiDB-lite"/>
    </source>
</evidence>
<keyword evidence="4" id="KW-0238">DNA-binding</keyword>
<evidence type="ECO:0000259" key="8">
    <source>
        <dbReference type="Pfam" id="PF04542"/>
    </source>
</evidence>
<evidence type="ECO:0000256" key="3">
    <source>
        <dbReference type="ARBA" id="ARBA00023082"/>
    </source>
</evidence>
<dbReference type="Gene3D" id="1.10.1740.10">
    <property type="match status" value="1"/>
</dbReference>